<keyword evidence="2" id="KW-1185">Reference proteome</keyword>
<dbReference type="STRING" id="1276220.STAIW_v1c03520"/>
<dbReference type="AlphaFoldDB" id="S5MGN3"/>
<evidence type="ECO:0000313" key="2">
    <source>
        <dbReference type="Proteomes" id="UP000014984"/>
    </source>
</evidence>
<gene>
    <name evidence="1" type="ORF">STAIW_v1c03520</name>
</gene>
<name>S5MGN3_9MOLU</name>
<proteinExistence type="predicted"/>
<dbReference type="PATRIC" id="fig|1276220.3.peg.355"/>
<evidence type="ECO:0000313" key="1">
    <source>
        <dbReference type="EMBL" id="AGR41010.1"/>
    </source>
</evidence>
<dbReference type="RefSeq" id="WP_020834149.1">
    <property type="nucleotide sequence ID" value="NC_021846.1"/>
</dbReference>
<dbReference type="Proteomes" id="UP000014984">
    <property type="component" value="Chromosome"/>
</dbReference>
<protein>
    <submittedName>
        <fullName evidence="1">Uncharacterized protein</fullName>
    </submittedName>
</protein>
<dbReference type="KEGG" id="stai:STAIW_v1c03520"/>
<organism evidence="1 2">
    <name type="scientific">Spiroplasma taiwanense CT-1</name>
    <dbReference type="NCBI Taxonomy" id="1276220"/>
    <lineage>
        <taxon>Bacteria</taxon>
        <taxon>Bacillati</taxon>
        <taxon>Mycoplasmatota</taxon>
        <taxon>Mollicutes</taxon>
        <taxon>Entomoplasmatales</taxon>
        <taxon>Spiroplasmataceae</taxon>
        <taxon>Spiroplasma</taxon>
    </lineage>
</organism>
<dbReference type="EMBL" id="CP005074">
    <property type="protein sequence ID" value="AGR41010.1"/>
    <property type="molecule type" value="Genomic_DNA"/>
</dbReference>
<reference evidence="1 2" key="1">
    <citation type="journal article" date="2013" name="Genome Biol. Evol.">
        <title>Comparison of metabolic capacities and inference of gene content evolution in mosquito-associated Spiroplasma diminutum and S. taiwanense.</title>
        <authorList>
            <person name="Lo W.S."/>
            <person name="Ku C."/>
            <person name="Chen L.L."/>
            <person name="Chang T.H."/>
            <person name="Kuo C.H."/>
        </authorList>
    </citation>
    <scope>NUCLEOTIDE SEQUENCE [LARGE SCALE GENOMIC DNA]</scope>
    <source>
        <strain evidence="1">CT-1</strain>
    </source>
</reference>
<accession>S5MGN3</accession>
<dbReference type="HOGENOM" id="CLU_3157971_0_0_14"/>
<sequence>MNIDNLNFILNSNLRENIIESFKNVSDSAEILLDDLWFKISNYKFNSK</sequence>